<dbReference type="EMBL" id="VANP01000001">
    <property type="protein sequence ID" value="TLP66677.1"/>
    <property type="molecule type" value="Genomic_DNA"/>
</dbReference>
<evidence type="ECO:0000256" key="1">
    <source>
        <dbReference type="ARBA" id="ARBA00022722"/>
    </source>
</evidence>
<dbReference type="Proteomes" id="UP000309033">
    <property type="component" value="Unassembled WGS sequence"/>
</dbReference>
<keyword evidence="3" id="KW-0378">Hydrolase</keyword>
<protein>
    <recommendedName>
        <fullName evidence="5">PIN domain-containing protein</fullName>
    </recommendedName>
</protein>
<dbReference type="AlphaFoldDB" id="A0A5R8ZNM6"/>
<dbReference type="Pfam" id="PF13638">
    <property type="entry name" value="PIN_4"/>
    <property type="match status" value="1"/>
</dbReference>
<sequence length="278" mass="31667">MLRLYPGASRTDALETLRIVHTAALNARAARYGPGIDFYNRYMKWTHESARLLRHRLRAEDIDRLVFTRRYSAIQASSHPASQPTLDLVEMELIERIEDIKDECDELNGLMQRWQGIEHFVVPETSMIMNYTWTLDHWDLAQLLNVGGEDIHLVIPLAVVDELDILKDRGQDKARTRARTSLRTIANALKDPRDIGTLREAGFTPYDKTDTNPRGAITVEVLFDDPGHMRLPSMDEEIIDRAVTVQDLAGRSVIFMTNDTGQSLRARRAGLDVVMMPS</sequence>
<evidence type="ECO:0000256" key="4">
    <source>
        <dbReference type="ARBA" id="ARBA00022842"/>
    </source>
</evidence>
<comment type="caution">
    <text evidence="6">The sequence shown here is derived from an EMBL/GenBank/DDBJ whole genome shotgun (WGS) entry which is preliminary data.</text>
</comment>
<gene>
    <name evidence="6" type="ORF">FED44_04285</name>
</gene>
<organism evidence="6 7">
    <name type="scientific">Microbispora triticiradicis</name>
    <dbReference type="NCBI Taxonomy" id="2200763"/>
    <lineage>
        <taxon>Bacteria</taxon>
        <taxon>Bacillati</taxon>
        <taxon>Actinomycetota</taxon>
        <taxon>Actinomycetes</taxon>
        <taxon>Streptosporangiales</taxon>
        <taxon>Streptosporangiaceae</taxon>
        <taxon>Microbispora</taxon>
    </lineage>
</organism>
<dbReference type="OrthoDB" id="5145858at2"/>
<evidence type="ECO:0000313" key="7">
    <source>
        <dbReference type="Proteomes" id="UP000309033"/>
    </source>
</evidence>
<dbReference type="Gene3D" id="3.40.50.1010">
    <property type="entry name" value="5'-nuclease"/>
    <property type="match status" value="1"/>
</dbReference>
<name>A0A5R8ZNM6_9ACTN</name>
<feature type="domain" description="PIN" evidence="5">
    <location>
        <begin position="135"/>
        <end position="274"/>
    </location>
</feature>
<dbReference type="GO" id="GO:0046872">
    <property type="term" value="F:metal ion binding"/>
    <property type="evidence" value="ECO:0007669"/>
    <property type="project" value="UniProtKB-KW"/>
</dbReference>
<keyword evidence="1" id="KW-0540">Nuclease</keyword>
<keyword evidence="4" id="KW-0460">Magnesium</keyword>
<dbReference type="InterPro" id="IPR002716">
    <property type="entry name" value="PIN_dom"/>
</dbReference>
<keyword evidence="7" id="KW-1185">Reference proteome</keyword>
<keyword evidence="2" id="KW-0479">Metal-binding</keyword>
<evidence type="ECO:0000259" key="5">
    <source>
        <dbReference type="Pfam" id="PF13638"/>
    </source>
</evidence>
<evidence type="ECO:0000313" key="6">
    <source>
        <dbReference type="EMBL" id="TLP66677.1"/>
    </source>
</evidence>
<proteinExistence type="predicted"/>
<reference evidence="6" key="1">
    <citation type="submission" date="2019-05" db="EMBL/GenBank/DDBJ databases">
        <title>Isolation, diversity and antifungal activity of Actinobacteria from wheat.</title>
        <authorList>
            <person name="Yu B."/>
        </authorList>
    </citation>
    <scope>NUCLEOTIDE SEQUENCE [LARGE SCALE GENOMIC DNA]</scope>
    <source>
        <strain evidence="6">NEAU-HEGS1-5</strain>
    </source>
</reference>
<evidence type="ECO:0000256" key="2">
    <source>
        <dbReference type="ARBA" id="ARBA00022723"/>
    </source>
</evidence>
<dbReference type="GO" id="GO:0016787">
    <property type="term" value="F:hydrolase activity"/>
    <property type="evidence" value="ECO:0007669"/>
    <property type="project" value="UniProtKB-KW"/>
</dbReference>
<dbReference type="GO" id="GO:0004518">
    <property type="term" value="F:nuclease activity"/>
    <property type="evidence" value="ECO:0007669"/>
    <property type="project" value="UniProtKB-KW"/>
</dbReference>
<accession>A0A5R8ZNM6</accession>
<evidence type="ECO:0000256" key="3">
    <source>
        <dbReference type="ARBA" id="ARBA00022801"/>
    </source>
</evidence>